<dbReference type="EMBL" id="CP037423">
    <property type="protein sequence ID" value="QDV43239.1"/>
    <property type="molecule type" value="Genomic_DNA"/>
</dbReference>
<dbReference type="KEGG" id="snep:Enr13x_30940"/>
<evidence type="ECO:0000313" key="3">
    <source>
        <dbReference type="Proteomes" id="UP000319004"/>
    </source>
</evidence>
<protein>
    <submittedName>
        <fullName evidence="2">Uncharacterized protein</fullName>
    </submittedName>
</protein>
<feature type="region of interest" description="Disordered" evidence="1">
    <location>
        <begin position="55"/>
        <end position="78"/>
    </location>
</feature>
<name>A0A518HQX0_9BACT</name>
<dbReference type="Proteomes" id="UP000319004">
    <property type="component" value="Chromosome"/>
</dbReference>
<keyword evidence="3" id="KW-1185">Reference proteome</keyword>
<evidence type="ECO:0000256" key="1">
    <source>
        <dbReference type="SAM" id="MobiDB-lite"/>
    </source>
</evidence>
<proteinExistence type="predicted"/>
<reference evidence="2 3" key="1">
    <citation type="submission" date="2019-03" db="EMBL/GenBank/DDBJ databases">
        <title>Deep-cultivation of Planctomycetes and their phenomic and genomic characterization uncovers novel biology.</title>
        <authorList>
            <person name="Wiegand S."/>
            <person name="Jogler M."/>
            <person name="Boedeker C."/>
            <person name="Pinto D."/>
            <person name="Vollmers J."/>
            <person name="Rivas-Marin E."/>
            <person name="Kohn T."/>
            <person name="Peeters S.H."/>
            <person name="Heuer A."/>
            <person name="Rast P."/>
            <person name="Oberbeckmann S."/>
            <person name="Bunk B."/>
            <person name="Jeske O."/>
            <person name="Meyerdierks A."/>
            <person name="Storesund J.E."/>
            <person name="Kallscheuer N."/>
            <person name="Luecker S."/>
            <person name="Lage O.M."/>
            <person name="Pohl T."/>
            <person name="Merkel B.J."/>
            <person name="Hornburger P."/>
            <person name="Mueller R.-W."/>
            <person name="Bruemmer F."/>
            <person name="Labrenz M."/>
            <person name="Spormann A.M."/>
            <person name="Op den Camp H."/>
            <person name="Overmann J."/>
            <person name="Amann R."/>
            <person name="Jetten M.S.M."/>
            <person name="Mascher T."/>
            <person name="Medema M.H."/>
            <person name="Devos D.P."/>
            <person name="Kaster A.-K."/>
            <person name="Ovreas L."/>
            <person name="Rohde M."/>
            <person name="Galperin M.Y."/>
            <person name="Jogler C."/>
        </authorList>
    </citation>
    <scope>NUCLEOTIDE SEQUENCE [LARGE SCALE GENOMIC DNA]</scope>
    <source>
        <strain evidence="2 3">Enr13</strain>
    </source>
</reference>
<organism evidence="2 3">
    <name type="scientific">Stieleria neptunia</name>
    <dbReference type="NCBI Taxonomy" id="2527979"/>
    <lineage>
        <taxon>Bacteria</taxon>
        <taxon>Pseudomonadati</taxon>
        <taxon>Planctomycetota</taxon>
        <taxon>Planctomycetia</taxon>
        <taxon>Pirellulales</taxon>
        <taxon>Pirellulaceae</taxon>
        <taxon>Stieleria</taxon>
    </lineage>
</organism>
<gene>
    <name evidence="2" type="ORF">Enr13x_30940</name>
</gene>
<evidence type="ECO:0000313" key="2">
    <source>
        <dbReference type="EMBL" id="QDV43239.1"/>
    </source>
</evidence>
<accession>A0A518HQX0</accession>
<dbReference type="AlphaFoldDB" id="A0A518HQX0"/>
<sequence>MDAAKRNPHLPLGAFTCPSLACPFQKKGWGGRQGTAIRRDGLQRNRETNRTRMLEETFAKPPPNLALHSNEASHPSDP</sequence>